<dbReference type="Proteomes" id="UP001305702">
    <property type="component" value="Chromosome"/>
</dbReference>
<dbReference type="EMBL" id="CP130318">
    <property type="protein sequence ID" value="WNQ09760.1"/>
    <property type="molecule type" value="Genomic_DNA"/>
</dbReference>
<dbReference type="AlphaFoldDB" id="A0AA96RBT7"/>
<dbReference type="RefSeq" id="WP_315603534.1">
    <property type="nucleotide sequence ID" value="NZ_CP130318.1"/>
</dbReference>
<feature type="transmembrane region" description="Helical" evidence="1">
    <location>
        <begin position="56"/>
        <end position="78"/>
    </location>
</feature>
<keyword evidence="3" id="KW-1185">Reference proteome</keyword>
<sequence>MSQPGTAVSSISPSARPVSLIRLLAFFLPLGLSASLVTISHVIINSTLARSSTPELVIASYAIAMSLLAITERPAVLLRQTCSALVRDRISFRAMRTVAYVVFGCITVAGGLVSYSPLGVWIFTYFFGVEPDRVPDVIAVYRILMWVSLFSGVRCLYHGLIIFNRRTTWLTIGMVIRLVGMYSLAQYFIRTDQVTSGRVGAIIFLTGMIIECLISFLEGTVLLKKRIPEKLEDHPIERKGEVFTFYRPLLYSSFLAVVVGPSINAILGKTSDMELSIAAFAIAASLTQLVQSFFSYIHQIVLNFYRADRDQVIRFTLLLCLIPTILLGTLSYTAAGPWFMTHLMGVNEQLMTASLHTLRIFMIMTLIFPWLDFCNGILMLNGQTKIMVWSQACNVSVTLITLFLCLGFHPEWNARIGALAQSLGVAAELAAAAWVLRKTAAEQRLAASITANHSPTSRK</sequence>
<evidence type="ECO:0000256" key="1">
    <source>
        <dbReference type="SAM" id="Phobius"/>
    </source>
</evidence>
<evidence type="ECO:0000313" key="3">
    <source>
        <dbReference type="Proteomes" id="UP001305702"/>
    </source>
</evidence>
<feature type="transmembrane region" description="Helical" evidence="1">
    <location>
        <begin position="392"/>
        <end position="410"/>
    </location>
</feature>
<protein>
    <submittedName>
        <fullName evidence="2">Multi antimicrobial extrusion protein MatE</fullName>
    </submittedName>
</protein>
<keyword evidence="1" id="KW-0472">Membrane</keyword>
<evidence type="ECO:0000313" key="2">
    <source>
        <dbReference type="EMBL" id="WNQ09760.1"/>
    </source>
</evidence>
<feature type="transmembrane region" description="Helical" evidence="1">
    <location>
        <begin position="169"/>
        <end position="189"/>
    </location>
</feature>
<dbReference type="KEGG" id="paun:MJA45_19320"/>
<feature type="transmembrane region" description="Helical" evidence="1">
    <location>
        <begin position="201"/>
        <end position="223"/>
    </location>
</feature>
<feature type="transmembrane region" description="Helical" evidence="1">
    <location>
        <begin position="315"/>
        <end position="340"/>
    </location>
</feature>
<feature type="transmembrane region" description="Helical" evidence="1">
    <location>
        <begin position="275"/>
        <end position="294"/>
    </location>
</feature>
<name>A0AA96RBT7_9BACL</name>
<feature type="transmembrane region" description="Helical" evidence="1">
    <location>
        <begin position="244"/>
        <end position="263"/>
    </location>
</feature>
<feature type="transmembrane region" description="Helical" evidence="1">
    <location>
        <begin position="20"/>
        <end position="44"/>
    </location>
</feature>
<accession>A0AA96RBT7</accession>
<organism evidence="2 3">
    <name type="scientific">Paenibacillus aurantius</name>
    <dbReference type="NCBI Taxonomy" id="2918900"/>
    <lineage>
        <taxon>Bacteria</taxon>
        <taxon>Bacillati</taxon>
        <taxon>Bacillota</taxon>
        <taxon>Bacilli</taxon>
        <taxon>Bacillales</taxon>
        <taxon>Paenibacillaceae</taxon>
        <taxon>Paenibacillus</taxon>
    </lineage>
</organism>
<feature type="transmembrane region" description="Helical" evidence="1">
    <location>
        <begin position="360"/>
        <end position="380"/>
    </location>
</feature>
<gene>
    <name evidence="2" type="ORF">MJA45_19320</name>
</gene>
<feature type="transmembrane region" description="Helical" evidence="1">
    <location>
        <begin position="98"/>
        <end position="127"/>
    </location>
</feature>
<reference evidence="2 3" key="1">
    <citation type="submission" date="2022-02" db="EMBL/GenBank/DDBJ databases">
        <title>Paenibacillus sp. MBLB1776 Whole Genome Shotgun Sequencing.</title>
        <authorList>
            <person name="Hwang C.Y."/>
            <person name="Cho E.-S."/>
            <person name="Seo M.-J."/>
        </authorList>
    </citation>
    <scope>NUCLEOTIDE SEQUENCE [LARGE SCALE GENOMIC DNA]</scope>
    <source>
        <strain evidence="2 3">MBLB1776</strain>
    </source>
</reference>
<feature type="transmembrane region" description="Helical" evidence="1">
    <location>
        <begin position="139"/>
        <end position="157"/>
    </location>
</feature>
<keyword evidence="1" id="KW-1133">Transmembrane helix</keyword>
<proteinExistence type="predicted"/>
<feature type="transmembrane region" description="Helical" evidence="1">
    <location>
        <begin position="416"/>
        <end position="436"/>
    </location>
</feature>
<keyword evidence="1" id="KW-0812">Transmembrane</keyword>